<evidence type="ECO:0000313" key="4">
    <source>
        <dbReference type="Proteomes" id="UP001064971"/>
    </source>
</evidence>
<dbReference type="Proteomes" id="UP001064971">
    <property type="component" value="Plasmid pDAETH-3"/>
</dbReference>
<feature type="domain" description="Transposase IS204/IS1001/IS1096/IS1165 zinc-finger" evidence="2">
    <location>
        <begin position="36"/>
        <end position="79"/>
    </location>
</feature>
<evidence type="ECO:0000259" key="2">
    <source>
        <dbReference type="Pfam" id="PF14690"/>
    </source>
</evidence>
<reference evidence="3" key="1">
    <citation type="submission" date="2022-07" db="EMBL/GenBank/DDBJ databases">
        <title>Complete Genome Sequence of the Radioresistant Bacterium Deinococcus aetherius ST0316, Isolated from the Air Dust collected in Lower Stratosphere above Japan.</title>
        <authorList>
            <person name="Satoh K."/>
            <person name="Hagiwara K."/>
            <person name="Katsumata K."/>
            <person name="Kubo A."/>
            <person name="Yokobori S."/>
            <person name="Yamagishi A."/>
            <person name="Oono Y."/>
            <person name="Narumi I."/>
        </authorList>
    </citation>
    <scope>NUCLEOTIDE SEQUENCE</scope>
    <source>
        <strain evidence="3">ST0316</strain>
        <plasmid evidence="3">pDAETH-3</plasmid>
    </source>
</reference>
<organism evidence="3 4">
    <name type="scientific">Deinococcus aetherius</name>
    <dbReference type="NCBI Taxonomy" id="200252"/>
    <lineage>
        <taxon>Bacteria</taxon>
        <taxon>Thermotogati</taxon>
        <taxon>Deinococcota</taxon>
        <taxon>Deinococci</taxon>
        <taxon>Deinococcales</taxon>
        <taxon>Deinococcaceae</taxon>
        <taxon>Deinococcus</taxon>
    </lineage>
</organism>
<feature type="domain" description="Transposase IS204/IS1001/IS1096/IS1165 DDE" evidence="1">
    <location>
        <begin position="156"/>
        <end position="258"/>
    </location>
</feature>
<name>A0ABM8ALM9_9DEIO</name>
<dbReference type="InterPro" id="IPR047951">
    <property type="entry name" value="Transpos_ISL3"/>
</dbReference>
<gene>
    <name evidence="3" type="primary">tnpA_2</name>
    <name evidence="3" type="ORF">DAETH_46890</name>
</gene>
<keyword evidence="4" id="KW-1185">Reference proteome</keyword>
<keyword evidence="3" id="KW-0614">Plasmid</keyword>
<dbReference type="InterPro" id="IPR002560">
    <property type="entry name" value="Transposase_DDE"/>
</dbReference>
<accession>A0ABM8ALM9</accession>
<dbReference type="Pfam" id="PF01610">
    <property type="entry name" value="DDE_Tnp_ISL3"/>
    <property type="match status" value="2"/>
</dbReference>
<proteinExistence type="predicted"/>
<evidence type="ECO:0000313" key="3">
    <source>
        <dbReference type="EMBL" id="BDP44720.1"/>
    </source>
</evidence>
<geneLocation type="plasmid" evidence="3 4">
    <name>pDAETH-3</name>
</geneLocation>
<sequence length="542" mass="60416">MDLQSCLPDPELLTLSATTVQPEVLWLDLESRAPSGVCPSCGQASSHRHSRYTRILKDVALLGRRVRLRLTVRKFFCDTVGCAQRIFCERLPSVAYPWRRKTVRLERQNHLVALEVGAESAARVLGLCGCPVSADTLLAGVRRPSLVQGVVSVRHLGIDDWAWCKGKTYGTILVDLERHCVVDLLPDREADTLAGWLTSHPEIEVITRDRGGAYQEGALRGAPQAQQVADRWHLLKNLRETLERYFQRTHSTFTALRKTLAAPDPPPLRVVEDERADEPTAQLQAHPPSAHKRQCFEAVKRLLAEGSSVKQTARETGVAIGTVRKYAQFEQHPGTAARPPRHHVVAPYREWLTAQWAAGRCNAVALHQELRERGYPGGYTAVREFCRHLRTSGSAGHRRAVCPSPRTLSWAVLVPSTIRAPEVGALLEAGRATTPEFVQVERLLTMGWTLLRGHEAQPLRGWLSDLEQSDIRELRAFAVGLDRDFDAVRAALETTYSNGQVEGQVNRLKTIKRGMYGRAGLDLLKARVLHQAQRPAARVTKS</sequence>
<dbReference type="NCBIfam" id="NF033550">
    <property type="entry name" value="transpos_ISL3"/>
    <property type="match status" value="1"/>
</dbReference>
<dbReference type="Pfam" id="PF14690">
    <property type="entry name" value="Zn_ribbon_ISL3"/>
    <property type="match status" value="1"/>
</dbReference>
<dbReference type="RefSeq" id="WP_264778652.1">
    <property type="nucleotide sequence ID" value="NZ_AP026563.1"/>
</dbReference>
<dbReference type="EMBL" id="AP026563">
    <property type="protein sequence ID" value="BDP44720.1"/>
    <property type="molecule type" value="Genomic_DNA"/>
</dbReference>
<dbReference type="PANTHER" id="PTHR33498">
    <property type="entry name" value="TRANSPOSASE FOR INSERTION SEQUENCE ELEMENT IS1557"/>
    <property type="match status" value="1"/>
</dbReference>
<dbReference type="PANTHER" id="PTHR33498:SF1">
    <property type="entry name" value="TRANSPOSASE FOR INSERTION SEQUENCE ELEMENT IS1557"/>
    <property type="match status" value="1"/>
</dbReference>
<feature type="domain" description="Transposase IS204/IS1001/IS1096/IS1165 DDE" evidence="1">
    <location>
        <begin position="456"/>
        <end position="527"/>
    </location>
</feature>
<dbReference type="InterPro" id="IPR029261">
    <property type="entry name" value="Transposase_Znf"/>
</dbReference>
<protein>
    <submittedName>
        <fullName evidence="3">Transposase</fullName>
    </submittedName>
</protein>
<evidence type="ECO:0000259" key="1">
    <source>
        <dbReference type="Pfam" id="PF01610"/>
    </source>
</evidence>